<dbReference type="RefSeq" id="XP_030372935.1">
    <property type="nucleotide sequence ID" value="XM_030517075.1"/>
</dbReference>
<feature type="region of interest" description="Disordered" evidence="1">
    <location>
        <begin position="244"/>
        <end position="268"/>
    </location>
</feature>
<organism evidence="2 3">
    <name type="scientific">Drosophila lebanonensis</name>
    <name type="common">Fruit fly</name>
    <name type="synonym">Scaptodrosophila lebanonensis</name>
    <dbReference type="NCBI Taxonomy" id="7225"/>
    <lineage>
        <taxon>Eukaryota</taxon>
        <taxon>Metazoa</taxon>
        <taxon>Ecdysozoa</taxon>
        <taxon>Arthropoda</taxon>
        <taxon>Hexapoda</taxon>
        <taxon>Insecta</taxon>
        <taxon>Pterygota</taxon>
        <taxon>Neoptera</taxon>
        <taxon>Endopterygota</taxon>
        <taxon>Diptera</taxon>
        <taxon>Brachycera</taxon>
        <taxon>Muscomorpha</taxon>
        <taxon>Ephydroidea</taxon>
        <taxon>Drosophilidae</taxon>
        <taxon>Scaptodrosophila</taxon>
    </lineage>
</organism>
<name>A0A6J2TC23_DROLE</name>
<evidence type="ECO:0000313" key="3">
    <source>
        <dbReference type="RefSeq" id="XP_030372935.1"/>
    </source>
</evidence>
<evidence type="ECO:0000313" key="2">
    <source>
        <dbReference type="Proteomes" id="UP000504634"/>
    </source>
</evidence>
<feature type="region of interest" description="Disordered" evidence="1">
    <location>
        <begin position="72"/>
        <end position="98"/>
    </location>
</feature>
<feature type="compositionally biased region" description="Polar residues" evidence="1">
    <location>
        <begin position="253"/>
        <end position="266"/>
    </location>
</feature>
<feature type="compositionally biased region" description="Acidic residues" evidence="1">
    <location>
        <begin position="1"/>
        <end position="16"/>
    </location>
</feature>
<feature type="region of interest" description="Disordered" evidence="1">
    <location>
        <begin position="1"/>
        <end position="40"/>
    </location>
</feature>
<feature type="compositionally biased region" description="Basic and acidic residues" evidence="1">
    <location>
        <begin position="72"/>
        <end position="86"/>
    </location>
</feature>
<dbReference type="Proteomes" id="UP000504634">
    <property type="component" value="Unplaced"/>
</dbReference>
<feature type="compositionally biased region" description="Polar residues" evidence="1">
    <location>
        <begin position="19"/>
        <end position="34"/>
    </location>
</feature>
<protein>
    <submittedName>
        <fullName evidence="3">Uncharacterized protein LOC115622944</fullName>
    </submittedName>
</protein>
<dbReference type="AlphaFoldDB" id="A0A6J2TC23"/>
<gene>
    <name evidence="3" type="primary">LOC115622944</name>
</gene>
<accession>A0A6J2TC23</accession>
<reference evidence="3" key="1">
    <citation type="submission" date="2025-08" db="UniProtKB">
        <authorList>
            <consortium name="RefSeq"/>
        </authorList>
    </citation>
    <scope>IDENTIFICATION</scope>
    <source>
        <strain evidence="3">11010-0011.00</strain>
        <tissue evidence="3">Whole body</tissue>
    </source>
</reference>
<dbReference type="GeneID" id="115622944"/>
<sequence>MESPEIECDDTRDDDNDSFHSFVQSLSPEGSCNSLHDDGYEFDMDITNEVEEDEGENYCKDVAEKVEPEPIKLEAKTDDVMIEKPSKSSSPDSEIHHDETATVELKAYKDQLVLSKAEKKLDKSSSNPLVNKFFTQAPRHSPMKNDSVTNNLQELSDDLFDMSLVAQKPTTLKRDAMQKYAFTEMWIGSQQKRSPIQDFATAMDTYFHNANPTRFDNRTRSDEEGSSNMYEAFATAEEPKLFDEPTREEKQNIAKTNSSADESNGSPIFAQKEEPYVSPFDDMPPMPPVKLIESNKKRVITVPAGFDLMNLNKYKDPNHWHIRSTTRNTENVD</sequence>
<dbReference type="OrthoDB" id="7883459at2759"/>
<evidence type="ECO:0000256" key="1">
    <source>
        <dbReference type="SAM" id="MobiDB-lite"/>
    </source>
</evidence>
<keyword evidence="2" id="KW-1185">Reference proteome</keyword>
<proteinExistence type="predicted"/>